<keyword evidence="2 4" id="KW-0396">Initiation factor</keyword>
<dbReference type="PROSITE" id="PS50249">
    <property type="entry name" value="MPN"/>
    <property type="match status" value="1"/>
</dbReference>
<keyword evidence="1 4" id="KW-0963">Cytoplasm</keyword>
<evidence type="ECO:0000256" key="1">
    <source>
        <dbReference type="ARBA" id="ARBA00022490"/>
    </source>
</evidence>
<dbReference type="SMART" id="SM00232">
    <property type="entry name" value="JAB_MPN"/>
    <property type="match status" value="1"/>
</dbReference>
<dbReference type="PANTHER" id="PTHR10540:SF6">
    <property type="entry name" value="EUKARYOTIC TRANSLATION INITIATION FACTOR 3 SUBUNIT F"/>
    <property type="match status" value="1"/>
</dbReference>
<evidence type="ECO:0000259" key="5">
    <source>
        <dbReference type="PROSITE" id="PS50249"/>
    </source>
</evidence>
<protein>
    <recommendedName>
        <fullName evidence="4">Eukaryotic translation initiation factor 3 subunit F</fullName>
        <shortName evidence="4">eIF3f</shortName>
    </recommendedName>
    <alternativeName>
        <fullName evidence="4">eIF-3-epsilon</fullName>
    </alternativeName>
</protein>
<dbReference type="GO" id="GO:0008237">
    <property type="term" value="F:metallopeptidase activity"/>
    <property type="evidence" value="ECO:0007669"/>
    <property type="project" value="InterPro"/>
</dbReference>
<dbReference type="GO" id="GO:0033290">
    <property type="term" value="C:eukaryotic 48S preinitiation complex"/>
    <property type="evidence" value="ECO:0007669"/>
    <property type="project" value="UniProtKB-UniRule"/>
</dbReference>
<dbReference type="Pfam" id="PF13012">
    <property type="entry name" value="MitMem_reg"/>
    <property type="match status" value="1"/>
</dbReference>
<dbReference type="InterPro" id="IPR027531">
    <property type="entry name" value="eIF3f"/>
</dbReference>
<sequence length="285" mass="31249">MRSPSGTVLPTLGSNMSVKVHPVALFSICDGFIRRNEKQDRIIGTLLGTTTDGIVEVKNCYIVPHNESSEQVAIDIAHHKTMFELHQRVAPAEVVVGWFATGPALYTSDALIQEFYTKEAPNSVHLLVDTTLANGKFSITAYMPRLLALGDKALATEFIEMPCSVMFEEAEKVGLELLTSAPNTPAKPLSDAESLGGSLQRLQVLLETCYNYVDAVTSGKVRGDPQIGRYLADTLSVVPHFSKPEFERLFNESVQDTMMVTYLSNLLRTQVALAEKLGTSQLPIM</sequence>
<comment type="similarity">
    <text evidence="4">Belongs to the eIF-3 subunit F family.</text>
</comment>
<dbReference type="GO" id="GO:0031369">
    <property type="term" value="F:translation initiation factor binding"/>
    <property type="evidence" value="ECO:0007669"/>
    <property type="project" value="InterPro"/>
</dbReference>
<dbReference type="AlphaFoldDB" id="A0A7R9Z852"/>
<dbReference type="GO" id="GO:0003743">
    <property type="term" value="F:translation initiation factor activity"/>
    <property type="evidence" value="ECO:0007669"/>
    <property type="project" value="UniProtKB-UniRule"/>
</dbReference>
<evidence type="ECO:0000256" key="3">
    <source>
        <dbReference type="ARBA" id="ARBA00022917"/>
    </source>
</evidence>
<comment type="subunit">
    <text evidence="4">Component of the eukaryotic translation initiation factor 3 (eIF-3) complex.</text>
</comment>
<dbReference type="HAMAP" id="MF_03005">
    <property type="entry name" value="eIF3f"/>
    <property type="match status" value="1"/>
</dbReference>
<evidence type="ECO:0000256" key="2">
    <source>
        <dbReference type="ARBA" id="ARBA00022540"/>
    </source>
</evidence>
<keyword evidence="3 4" id="KW-0648">Protein biosynthesis</keyword>
<gene>
    <name evidence="6" type="ORF">CEUR00632_LOCUS20707</name>
</gene>
<name>A0A7R9Z852_9CHLO</name>
<comment type="subcellular location">
    <subcellularLocation>
        <location evidence="4">Cytoplasm</location>
    </subcellularLocation>
</comment>
<dbReference type="GO" id="GO:0001732">
    <property type="term" value="P:formation of cytoplasmic translation initiation complex"/>
    <property type="evidence" value="ECO:0007669"/>
    <property type="project" value="UniProtKB-UniRule"/>
</dbReference>
<comment type="function">
    <text evidence="4">Component of the eukaryotic translation initiation factor 3 (eIF-3) complex, which is involved in protein synthesis of a specialized repertoire of mRNAs and, together with other initiation factors, stimulates binding of mRNA and methionyl-tRNAi to the 40S ribosome. The eIF-3 complex specifically targets and initiates translation of a subset of mRNAs involved in cell proliferation.</text>
</comment>
<dbReference type="EMBL" id="HBEC01044439">
    <property type="protein sequence ID" value="CAD8310468.1"/>
    <property type="molecule type" value="Transcribed_RNA"/>
</dbReference>
<dbReference type="GO" id="GO:0071541">
    <property type="term" value="C:eukaryotic translation initiation factor 3 complex, eIF3m"/>
    <property type="evidence" value="ECO:0007669"/>
    <property type="project" value="TreeGrafter"/>
</dbReference>
<dbReference type="Pfam" id="PF01398">
    <property type="entry name" value="JAB"/>
    <property type="match status" value="1"/>
</dbReference>
<dbReference type="PANTHER" id="PTHR10540">
    <property type="entry name" value="EUKARYOTIC TRANSLATION INITIATION FACTOR 3 SUBUNIT F-RELATED"/>
    <property type="match status" value="1"/>
</dbReference>
<proteinExistence type="inferred from homology"/>
<dbReference type="GO" id="GO:0016282">
    <property type="term" value="C:eukaryotic 43S preinitiation complex"/>
    <property type="evidence" value="ECO:0007669"/>
    <property type="project" value="UniProtKB-UniRule"/>
</dbReference>
<evidence type="ECO:0000256" key="4">
    <source>
        <dbReference type="HAMAP-Rule" id="MF_03005"/>
    </source>
</evidence>
<feature type="domain" description="MPN" evidence="5">
    <location>
        <begin position="18"/>
        <end position="148"/>
    </location>
</feature>
<dbReference type="InterPro" id="IPR037518">
    <property type="entry name" value="MPN"/>
</dbReference>
<reference evidence="6" key="1">
    <citation type="submission" date="2021-01" db="EMBL/GenBank/DDBJ databases">
        <authorList>
            <person name="Corre E."/>
            <person name="Pelletier E."/>
            <person name="Niang G."/>
            <person name="Scheremetjew M."/>
            <person name="Finn R."/>
            <person name="Kale V."/>
            <person name="Holt S."/>
            <person name="Cochrane G."/>
            <person name="Meng A."/>
            <person name="Brown T."/>
            <person name="Cohen L."/>
        </authorList>
    </citation>
    <scope>NUCLEOTIDE SEQUENCE</scope>
    <source>
        <strain evidence="6">CCMP219</strain>
    </source>
</reference>
<evidence type="ECO:0000313" key="6">
    <source>
        <dbReference type="EMBL" id="CAD8310468.1"/>
    </source>
</evidence>
<organism evidence="6">
    <name type="scientific">Chlamydomonas euryale</name>
    <dbReference type="NCBI Taxonomy" id="1486919"/>
    <lineage>
        <taxon>Eukaryota</taxon>
        <taxon>Viridiplantae</taxon>
        <taxon>Chlorophyta</taxon>
        <taxon>core chlorophytes</taxon>
        <taxon>Chlorophyceae</taxon>
        <taxon>CS clade</taxon>
        <taxon>Chlamydomonadales</taxon>
        <taxon>Chlamydomonadaceae</taxon>
        <taxon>Chlamydomonas</taxon>
    </lineage>
</organism>
<dbReference type="Gene3D" id="3.40.140.10">
    <property type="entry name" value="Cytidine Deaminase, domain 2"/>
    <property type="match status" value="1"/>
</dbReference>
<dbReference type="InterPro" id="IPR000555">
    <property type="entry name" value="JAMM/MPN+_dom"/>
</dbReference>
<dbReference type="InterPro" id="IPR024969">
    <property type="entry name" value="EIF3F/CSN6-like_C"/>
</dbReference>
<dbReference type="CDD" id="cd08064">
    <property type="entry name" value="MPN_eIF3f"/>
    <property type="match status" value="1"/>
</dbReference>
<accession>A0A7R9Z852</accession>